<evidence type="ECO:0000313" key="2">
    <source>
        <dbReference type="Proteomes" id="UP000198611"/>
    </source>
</evidence>
<evidence type="ECO:0000313" key="1">
    <source>
        <dbReference type="EMBL" id="SFD03401.1"/>
    </source>
</evidence>
<organism evidence="1 2">
    <name type="scientific">Thiohalospira halophila DSM 15071</name>
    <dbReference type="NCBI Taxonomy" id="1123397"/>
    <lineage>
        <taxon>Bacteria</taxon>
        <taxon>Pseudomonadati</taxon>
        <taxon>Pseudomonadota</taxon>
        <taxon>Gammaproteobacteria</taxon>
        <taxon>Thiohalospirales</taxon>
        <taxon>Thiohalospiraceae</taxon>
        <taxon>Thiohalospira</taxon>
    </lineage>
</organism>
<proteinExistence type="predicted"/>
<dbReference type="Proteomes" id="UP000198611">
    <property type="component" value="Unassembled WGS sequence"/>
</dbReference>
<name>A0A1I1P0F5_9GAMM</name>
<sequence length="122" mass="14234">MEVRLQYRIPQLIDACKESYTLFLWMGHLHRIFQIEVVPHEEKASRQHGKAIYGPHYHVNDHDVVDNIDSIASTTELNIKPESLACGEPENCFRAFLDLCNIELDSEFRYVHPMTNRPVDLL</sequence>
<reference evidence="1 2" key="1">
    <citation type="submission" date="2016-10" db="EMBL/GenBank/DDBJ databases">
        <authorList>
            <person name="de Groot N.N."/>
        </authorList>
    </citation>
    <scope>NUCLEOTIDE SEQUENCE [LARGE SCALE GENOMIC DNA]</scope>
    <source>
        <strain evidence="1 2">HL3</strain>
    </source>
</reference>
<protein>
    <submittedName>
        <fullName evidence="1">Uncharacterized protein</fullName>
    </submittedName>
</protein>
<gene>
    <name evidence="1" type="ORF">SAMN05660831_00535</name>
</gene>
<dbReference type="EMBL" id="FOMJ01000001">
    <property type="protein sequence ID" value="SFD03401.1"/>
    <property type="molecule type" value="Genomic_DNA"/>
</dbReference>
<accession>A0A1I1P0F5</accession>
<dbReference type="STRING" id="1123397.SAMN05660831_00535"/>
<keyword evidence="2" id="KW-1185">Reference proteome</keyword>
<dbReference type="AlphaFoldDB" id="A0A1I1P0F5"/>